<evidence type="ECO:0000313" key="1">
    <source>
        <dbReference type="EMBL" id="KLU90566.1"/>
    </source>
</evidence>
<keyword evidence="3" id="KW-1185">Reference proteome</keyword>
<protein>
    <submittedName>
        <fullName evidence="1 2">Uncharacterized protein</fullName>
    </submittedName>
</protein>
<proteinExistence type="predicted"/>
<evidence type="ECO:0000313" key="2">
    <source>
        <dbReference type="EnsemblFungi" id="MAPG_10418T0"/>
    </source>
</evidence>
<dbReference type="eggNOG" id="ENOG502RN9G">
    <property type="taxonomic scope" value="Eukaryota"/>
</dbReference>
<organism evidence="2 3">
    <name type="scientific">Magnaporthiopsis poae (strain ATCC 64411 / 73-15)</name>
    <name type="common">Kentucky bluegrass fungus</name>
    <name type="synonym">Magnaporthe poae</name>
    <dbReference type="NCBI Taxonomy" id="644358"/>
    <lineage>
        <taxon>Eukaryota</taxon>
        <taxon>Fungi</taxon>
        <taxon>Dikarya</taxon>
        <taxon>Ascomycota</taxon>
        <taxon>Pezizomycotina</taxon>
        <taxon>Sordariomycetes</taxon>
        <taxon>Sordariomycetidae</taxon>
        <taxon>Magnaporthales</taxon>
        <taxon>Magnaporthaceae</taxon>
        <taxon>Magnaporthiopsis</taxon>
    </lineage>
</organism>
<dbReference type="VEuPathDB" id="FungiDB:MAPG_10418"/>
<reference evidence="1" key="1">
    <citation type="submission" date="2010-05" db="EMBL/GenBank/DDBJ databases">
        <title>The Genome Sequence of Magnaporthe poae strain ATCC 64411.</title>
        <authorList>
            <consortium name="The Broad Institute Genome Sequencing Platform"/>
            <consortium name="Broad Institute Genome Sequencing Center for Infectious Disease"/>
            <person name="Ma L.-J."/>
            <person name="Dead R."/>
            <person name="Young S."/>
            <person name="Zeng Q."/>
            <person name="Koehrsen M."/>
            <person name="Alvarado L."/>
            <person name="Berlin A."/>
            <person name="Chapman S.B."/>
            <person name="Chen Z."/>
            <person name="Freedman E."/>
            <person name="Gellesch M."/>
            <person name="Goldberg J."/>
            <person name="Griggs A."/>
            <person name="Gujja S."/>
            <person name="Heilman E.R."/>
            <person name="Heiman D."/>
            <person name="Hepburn T."/>
            <person name="Howarth C."/>
            <person name="Jen D."/>
            <person name="Larson L."/>
            <person name="Mehta T."/>
            <person name="Neiman D."/>
            <person name="Pearson M."/>
            <person name="Roberts A."/>
            <person name="Saif S."/>
            <person name="Shea T."/>
            <person name="Shenoy N."/>
            <person name="Sisk P."/>
            <person name="Stolte C."/>
            <person name="Sykes S."/>
            <person name="Walk T."/>
            <person name="White J."/>
            <person name="Yandava C."/>
            <person name="Haas B."/>
            <person name="Nusbaum C."/>
            <person name="Birren B."/>
        </authorList>
    </citation>
    <scope>NUCLEOTIDE SEQUENCE</scope>
    <source>
        <strain evidence="1">ATCC 64411</strain>
    </source>
</reference>
<reference evidence="2" key="4">
    <citation type="journal article" date="2015" name="G3 (Bethesda)">
        <title>Genome sequences of three phytopathogenic species of the Magnaporthaceae family of fungi.</title>
        <authorList>
            <person name="Okagaki L.H."/>
            <person name="Nunes C.C."/>
            <person name="Sailsbery J."/>
            <person name="Clay B."/>
            <person name="Brown D."/>
            <person name="John T."/>
            <person name="Oh Y."/>
            <person name="Young N."/>
            <person name="Fitzgerald M."/>
            <person name="Haas B.J."/>
            <person name="Zeng Q."/>
            <person name="Young S."/>
            <person name="Adiconis X."/>
            <person name="Fan L."/>
            <person name="Levin J.Z."/>
            <person name="Mitchell T.K."/>
            <person name="Okubara P.A."/>
            <person name="Farman M.L."/>
            <person name="Kohn L.M."/>
            <person name="Birren B."/>
            <person name="Ma L.-J."/>
            <person name="Dean R.A."/>
        </authorList>
    </citation>
    <scope>NUCLEOTIDE SEQUENCE</scope>
    <source>
        <strain evidence="2">ATCC 64411 / 73-15</strain>
    </source>
</reference>
<evidence type="ECO:0000313" key="3">
    <source>
        <dbReference type="Proteomes" id="UP000011715"/>
    </source>
</evidence>
<sequence>MAPLFKVESLPGTRESAGRVRIPAGDMTLVKERVGVWRWPKSYLQQPVKDLLLYHKECRWRGHKCLVPMFITMIWIKQLLTSKCFNSTQAGDQVEGAIATEQLRKSPTISLSKPNMSIGPESTTIVRDFQPINPQVGDIIQLYENDGIHVTSGGIAMMVFRYTTKTLH</sequence>
<dbReference type="OrthoDB" id="10458096at2759"/>
<dbReference type="EnsemblFungi" id="MAPG_10418T0">
    <property type="protein sequence ID" value="MAPG_10418T0"/>
    <property type="gene ID" value="MAPG_10418"/>
</dbReference>
<dbReference type="Proteomes" id="UP000011715">
    <property type="component" value="Unassembled WGS sequence"/>
</dbReference>
<reference evidence="1" key="3">
    <citation type="submission" date="2011-03" db="EMBL/GenBank/DDBJ databases">
        <title>Annotation of Magnaporthe poae ATCC 64411.</title>
        <authorList>
            <person name="Ma L.-J."/>
            <person name="Dead R."/>
            <person name="Young S.K."/>
            <person name="Zeng Q."/>
            <person name="Gargeya S."/>
            <person name="Fitzgerald M."/>
            <person name="Haas B."/>
            <person name="Abouelleil A."/>
            <person name="Alvarado L."/>
            <person name="Arachchi H.M."/>
            <person name="Berlin A."/>
            <person name="Brown A."/>
            <person name="Chapman S.B."/>
            <person name="Chen Z."/>
            <person name="Dunbar C."/>
            <person name="Freedman E."/>
            <person name="Gearin G."/>
            <person name="Gellesch M."/>
            <person name="Goldberg J."/>
            <person name="Griggs A."/>
            <person name="Gujja S."/>
            <person name="Heiman D."/>
            <person name="Howarth C."/>
            <person name="Larson L."/>
            <person name="Lui A."/>
            <person name="MacDonald P.J.P."/>
            <person name="Mehta T."/>
            <person name="Montmayeur A."/>
            <person name="Murphy C."/>
            <person name="Neiman D."/>
            <person name="Pearson M."/>
            <person name="Priest M."/>
            <person name="Roberts A."/>
            <person name="Saif S."/>
            <person name="Shea T."/>
            <person name="Shenoy N."/>
            <person name="Sisk P."/>
            <person name="Stolte C."/>
            <person name="Sykes S."/>
            <person name="Yandava C."/>
            <person name="Wortman J."/>
            <person name="Nusbaum C."/>
            <person name="Birren B."/>
        </authorList>
    </citation>
    <scope>NUCLEOTIDE SEQUENCE</scope>
    <source>
        <strain evidence="1">ATCC 64411</strain>
    </source>
</reference>
<reference evidence="3" key="2">
    <citation type="submission" date="2010-05" db="EMBL/GenBank/DDBJ databases">
        <title>The genome sequence of Magnaporthe poae strain ATCC 64411.</title>
        <authorList>
            <person name="Ma L.-J."/>
            <person name="Dead R."/>
            <person name="Young S."/>
            <person name="Zeng Q."/>
            <person name="Koehrsen M."/>
            <person name="Alvarado L."/>
            <person name="Berlin A."/>
            <person name="Chapman S.B."/>
            <person name="Chen Z."/>
            <person name="Freedman E."/>
            <person name="Gellesch M."/>
            <person name="Goldberg J."/>
            <person name="Griggs A."/>
            <person name="Gujja S."/>
            <person name="Heilman E.R."/>
            <person name="Heiman D."/>
            <person name="Hepburn T."/>
            <person name="Howarth C."/>
            <person name="Jen D."/>
            <person name="Larson L."/>
            <person name="Mehta T."/>
            <person name="Neiman D."/>
            <person name="Pearson M."/>
            <person name="Roberts A."/>
            <person name="Saif S."/>
            <person name="Shea T."/>
            <person name="Shenoy N."/>
            <person name="Sisk P."/>
            <person name="Stolte C."/>
            <person name="Sykes S."/>
            <person name="Walk T."/>
            <person name="White J."/>
            <person name="Yandava C."/>
            <person name="Haas B."/>
            <person name="Nusbaum C."/>
            <person name="Birren B."/>
        </authorList>
    </citation>
    <scope>NUCLEOTIDE SEQUENCE [LARGE SCALE GENOMIC DNA]</scope>
    <source>
        <strain evidence="3">ATCC 64411 / 73-15</strain>
    </source>
</reference>
<accession>A0A0C4ECJ1</accession>
<dbReference type="EMBL" id="GL876975">
    <property type="protein sequence ID" value="KLU90566.1"/>
    <property type="molecule type" value="Genomic_DNA"/>
</dbReference>
<gene>
    <name evidence="1" type="ORF">MAPG_10418</name>
</gene>
<name>A0A0C4ECJ1_MAGP6</name>
<reference evidence="2" key="5">
    <citation type="submission" date="2015-06" db="UniProtKB">
        <authorList>
            <consortium name="EnsemblFungi"/>
        </authorList>
    </citation>
    <scope>IDENTIFICATION</scope>
    <source>
        <strain evidence="2">ATCC 64411</strain>
    </source>
</reference>
<dbReference type="EMBL" id="ADBL01002330">
    <property type="status" value="NOT_ANNOTATED_CDS"/>
    <property type="molecule type" value="Genomic_DNA"/>
</dbReference>
<dbReference type="AlphaFoldDB" id="A0A0C4ECJ1"/>